<protein>
    <submittedName>
        <fullName evidence="2">Diguanylate cyclase (GGDEF) domain-containing protein</fullName>
    </submittedName>
</protein>
<reference evidence="3" key="1">
    <citation type="submission" date="2016-10" db="EMBL/GenBank/DDBJ databases">
        <authorList>
            <person name="Varghese N."/>
            <person name="Submissions S."/>
        </authorList>
    </citation>
    <scope>NUCLEOTIDE SEQUENCE [LARGE SCALE GENOMIC DNA]</scope>
    <source>
        <strain evidence="3">DSM 17038</strain>
    </source>
</reference>
<dbReference type="CDD" id="cd01949">
    <property type="entry name" value="GGDEF"/>
    <property type="match status" value="1"/>
</dbReference>
<dbReference type="AlphaFoldDB" id="A0A1I2U0D7"/>
<dbReference type="SMART" id="SM00267">
    <property type="entry name" value="GGDEF"/>
    <property type="match status" value="1"/>
</dbReference>
<dbReference type="Gene3D" id="3.30.450.40">
    <property type="match status" value="1"/>
</dbReference>
<keyword evidence="3" id="KW-1185">Reference proteome</keyword>
<proteinExistence type="predicted"/>
<dbReference type="PANTHER" id="PTHR45138">
    <property type="entry name" value="REGULATORY COMPONENTS OF SENSORY TRANSDUCTION SYSTEM"/>
    <property type="match status" value="1"/>
</dbReference>
<dbReference type="InterPro" id="IPR050469">
    <property type="entry name" value="Diguanylate_Cyclase"/>
</dbReference>
<evidence type="ECO:0000313" key="3">
    <source>
        <dbReference type="Proteomes" id="UP000199337"/>
    </source>
</evidence>
<gene>
    <name evidence="2" type="ORF">SAMN05660649_02371</name>
</gene>
<dbReference type="InterPro" id="IPR000160">
    <property type="entry name" value="GGDEF_dom"/>
</dbReference>
<dbReference type="STRING" id="341036.SAMN05660649_02371"/>
<organism evidence="2 3">
    <name type="scientific">Desulfotruncus arcticus DSM 17038</name>
    <dbReference type="NCBI Taxonomy" id="1121424"/>
    <lineage>
        <taxon>Bacteria</taxon>
        <taxon>Bacillati</taxon>
        <taxon>Bacillota</taxon>
        <taxon>Clostridia</taxon>
        <taxon>Eubacteriales</taxon>
        <taxon>Desulfallaceae</taxon>
        <taxon>Desulfotruncus</taxon>
    </lineage>
</organism>
<dbReference type="EMBL" id="FOOX01000008">
    <property type="protein sequence ID" value="SFG69097.1"/>
    <property type="molecule type" value="Genomic_DNA"/>
</dbReference>
<dbReference type="PROSITE" id="PS50887">
    <property type="entry name" value="GGDEF"/>
    <property type="match status" value="1"/>
</dbReference>
<name>A0A1I2U0D7_9FIRM</name>
<accession>A0A1I2U0D7</accession>
<dbReference type="RefSeq" id="WP_165613491.1">
    <property type="nucleotide sequence ID" value="NZ_FOOX01000008.1"/>
</dbReference>
<evidence type="ECO:0000259" key="1">
    <source>
        <dbReference type="PROSITE" id="PS50887"/>
    </source>
</evidence>
<sequence>MSGKHSIDERINLLEKINEKLTNLNWITAQIAGEQNLDTIYNSIVNGFEQITGIPKCGLFKLEDHNYKTLIVKNKDINNVPVLCDSVVRAFNTALKDRVLLVKDMHTEGFCPEGCYDCVTTDLQVCTLYESNGNPYGVLCAYGKSDIPDEDTLLMIMELYAMQIGLTLENVILNSKLVSLSITDALTGLYNHRYFYERIERELYNIRGTIQKLTLLMLDVDDFKSYNDTFGHPEGDIVLKNISLLVKSVVGDKGVCCRYGGEEMAVIMPGAMIDEGVETGNKICRAIENCDNFKRKVTVSIGVATVGSYAVLGDLVRSADNALYKAKSEGKNMVVAGVC</sequence>
<dbReference type="GO" id="GO:1902201">
    <property type="term" value="P:negative regulation of bacterial-type flagellum-dependent cell motility"/>
    <property type="evidence" value="ECO:0007669"/>
    <property type="project" value="TreeGrafter"/>
</dbReference>
<dbReference type="Proteomes" id="UP000199337">
    <property type="component" value="Unassembled WGS sequence"/>
</dbReference>
<dbReference type="GO" id="GO:0052621">
    <property type="term" value="F:diguanylate cyclase activity"/>
    <property type="evidence" value="ECO:0007669"/>
    <property type="project" value="TreeGrafter"/>
</dbReference>
<dbReference type="Gene3D" id="3.30.70.270">
    <property type="match status" value="1"/>
</dbReference>
<dbReference type="NCBIfam" id="TIGR00254">
    <property type="entry name" value="GGDEF"/>
    <property type="match status" value="1"/>
</dbReference>
<dbReference type="GO" id="GO:0005886">
    <property type="term" value="C:plasma membrane"/>
    <property type="evidence" value="ECO:0007669"/>
    <property type="project" value="TreeGrafter"/>
</dbReference>
<dbReference type="Pfam" id="PF00990">
    <property type="entry name" value="GGDEF"/>
    <property type="match status" value="1"/>
</dbReference>
<dbReference type="GO" id="GO:0043709">
    <property type="term" value="P:cell adhesion involved in single-species biofilm formation"/>
    <property type="evidence" value="ECO:0007669"/>
    <property type="project" value="TreeGrafter"/>
</dbReference>
<feature type="domain" description="GGDEF" evidence="1">
    <location>
        <begin position="211"/>
        <end position="339"/>
    </location>
</feature>
<dbReference type="InterPro" id="IPR029016">
    <property type="entry name" value="GAF-like_dom_sf"/>
</dbReference>
<dbReference type="PANTHER" id="PTHR45138:SF9">
    <property type="entry name" value="DIGUANYLATE CYCLASE DGCM-RELATED"/>
    <property type="match status" value="1"/>
</dbReference>
<dbReference type="FunFam" id="3.30.70.270:FF:000001">
    <property type="entry name" value="Diguanylate cyclase domain protein"/>
    <property type="match status" value="1"/>
</dbReference>
<dbReference type="SUPFAM" id="SSF55073">
    <property type="entry name" value="Nucleotide cyclase"/>
    <property type="match status" value="1"/>
</dbReference>
<dbReference type="SUPFAM" id="SSF55781">
    <property type="entry name" value="GAF domain-like"/>
    <property type="match status" value="1"/>
</dbReference>
<dbReference type="InterPro" id="IPR043128">
    <property type="entry name" value="Rev_trsase/Diguanyl_cyclase"/>
</dbReference>
<dbReference type="InterPro" id="IPR029787">
    <property type="entry name" value="Nucleotide_cyclase"/>
</dbReference>
<evidence type="ECO:0000313" key="2">
    <source>
        <dbReference type="EMBL" id="SFG69097.1"/>
    </source>
</evidence>